<evidence type="ECO:0000313" key="2">
    <source>
        <dbReference type="Proteomes" id="UP001216172"/>
    </source>
</evidence>
<sequence length="136" mass="15355">MENDFEFNALRGIMNNKELVHIMERLYQYRWDGVTWEDRFAWGCDELMGLGLECFEHPTQSRTVVAFMHGTRRKRPPCLVIGVSAMNPRLASAVDTYVGSGLIQLIPKGEINVADMAGESADATNWPEAEDTALFD</sequence>
<protein>
    <submittedName>
        <fullName evidence="1">Uncharacterized protein</fullName>
    </submittedName>
</protein>
<accession>A0AAF0FL03</accession>
<dbReference type="EMBL" id="OQ376858">
    <property type="protein sequence ID" value="WFG40913.1"/>
    <property type="molecule type" value="Genomic_DNA"/>
</dbReference>
<gene>
    <name evidence="1" type="ORF">ParaMal1_00029</name>
</gene>
<name>A0AAF0FL03_9CAUD</name>
<dbReference type="Proteomes" id="UP001216172">
    <property type="component" value="Segment"/>
</dbReference>
<keyword evidence="2" id="KW-1185">Reference proteome</keyword>
<reference evidence="1" key="1">
    <citation type="submission" date="2023-02" db="EMBL/GenBank/DDBJ databases">
        <authorList>
            <person name="Rihtman B."/>
        </authorList>
    </citation>
    <scope>NUCLEOTIDE SEQUENCE</scope>
</reference>
<organism evidence="1 2">
    <name type="scientific">Paracoccus phage ParMal1</name>
    <dbReference type="NCBI Taxonomy" id="3032416"/>
    <lineage>
        <taxon>Viruses</taxon>
        <taxon>Duplodnaviria</taxon>
        <taxon>Heunggongvirae</taxon>
        <taxon>Uroviricota</taxon>
        <taxon>Caudoviricetes</taxon>
        <taxon>Autographivirales</taxon>
        <taxon>Autographivirales incertae sedis</taxon>
        <taxon>Mallvirus</taxon>
        <taxon>Mallvirus ParMal1</taxon>
    </lineage>
</organism>
<proteinExistence type="predicted"/>
<evidence type="ECO:0000313" key="1">
    <source>
        <dbReference type="EMBL" id="WFG40913.1"/>
    </source>
</evidence>